<dbReference type="EMBL" id="JAWXVI010000011">
    <property type="protein sequence ID" value="MDX6191686.1"/>
    <property type="molecule type" value="Genomic_DNA"/>
</dbReference>
<gene>
    <name evidence="2" type="ORF">SGQ83_20190</name>
</gene>
<dbReference type="PANTHER" id="PTHR34220">
    <property type="entry name" value="SENSOR HISTIDINE KINASE YPDA"/>
    <property type="match status" value="1"/>
</dbReference>
<evidence type="ECO:0000313" key="2">
    <source>
        <dbReference type="EMBL" id="MDX6191686.1"/>
    </source>
</evidence>
<keyword evidence="3" id="KW-1185">Reference proteome</keyword>
<evidence type="ECO:0000259" key="1">
    <source>
        <dbReference type="Pfam" id="PF06580"/>
    </source>
</evidence>
<dbReference type="GO" id="GO:0016301">
    <property type="term" value="F:kinase activity"/>
    <property type="evidence" value="ECO:0007669"/>
    <property type="project" value="UniProtKB-KW"/>
</dbReference>
<name>A0ABU4RMF8_9FLAO</name>
<proteinExistence type="predicted"/>
<reference evidence="2 3" key="1">
    <citation type="submission" date="2023-11" db="EMBL/GenBank/DDBJ databases">
        <title>Unpublished Manusciprt.</title>
        <authorList>
            <person name="Saticioglu I.B."/>
            <person name="Ay H."/>
            <person name="Ajmi N."/>
            <person name="Altun S."/>
            <person name="Duman M."/>
        </authorList>
    </citation>
    <scope>NUCLEOTIDE SEQUENCE [LARGE SCALE GENOMIC DNA]</scope>
    <source>
        <strain evidence="2 3">Fl-318</strain>
    </source>
</reference>
<comment type="caution">
    <text evidence="2">The sequence shown here is derived from an EMBL/GenBank/DDBJ whole genome shotgun (WGS) entry which is preliminary data.</text>
</comment>
<sequence length="247" mass="28673">MKTIGLLLALVFDTFERNFNQKTLLLSTFSELMDAIIYGSFFLTYYYYQKNKTNQKQLIVYNQALAETKIDRLKAQLNPHFLFNNLNVLDQLIEEDQLQASDFLNEFAEIYRYVLQVSDKKIIALEEEYAFAKKYFNLMQYKYGTAYQLQTETLDLSGSIVPLTLQLLVENAIQHNLGTETNPIRIKINRDTKLTVSNTIVPKRNSKTLSGRALQNLKEQYYLLTKDQIEIEKTATTFSVSIPLISN</sequence>
<protein>
    <submittedName>
        <fullName evidence="2">Sensor histidine kinase</fullName>
    </submittedName>
</protein>
<dbReference type="PANTHER" id="PTHR34220:SF7">
    <property type="entry name" value="SENSOR HISTIDINE KINASE YPDA"/>
    <property type="match status" value="1"/>
</dbReference>
<dbReference type="Pfam" id="PF06580">
    <property type="entry name" value="His_kinase"/>
    <property type="match status" value="1"/>
</dbReference>
<dbReference type="Proteomes" id="UP001273350">
    <property type="component" value="Unassembled WGS sequence"/>
</dbReference>
<dbReference type="RefSeq" id="WP_230002214.1">
    <property type="nucleotide sequence ID" value="NZ_CP087134.1"/>
</dbReference>
<feature type="domain" description="Signal transduction histidine kinase internal region" evidence="1">
    <location>
        <begin position="69"/>
        <end position="145"/>
    </location>
</feature>
<dbReference type="InterPro" id="IPR050640">
    <property type="entry name" value="Bact_2-comp_sensor_kinase"/>
</dbReference>
<organism evidence="2 3">
    <name type="scientific">Flavobacterium cupriresistens</name>
    <dbReference type="NCBI Taxonomy" id="2893885"/>
    <lineage>
        <taxon>Bacteria</taxon>
        <taxon>Pseudomonadati</taxon>
        <taxon>Bacteroidota</taxon>
        <taxon>Flavobacteriia</taxon>
        <taxon>Flavobacteriales</taxon>
        <taxon>Flavobacteriaceae</taxon>
        <taxon>Flavobacterium</taxon>
    </lineage>
</organism>
<accession>A0ABU4RMF8</accession>
<evidence type="ECO:0000313" key="3">
    <source>
        <dbReference type="Proteomes" id="UP001273350"/>
    </source>
</evidence>
<keyword evidence="2" id="KW-0808">Transferase</keyword>
<dbReference type="InterPro" id="IPR010559">
    <property type="entry name" value="Sig_transdc_His_kin_internal"/>
</dbReference>
<keyword evidence="2" id="KW-0418">Kinase</keyword>